<dbReference type="Proteomes" id="UP000179275">
    <property type="component" value="Unassembled WGS sequence"/>
</dbReference>
<dbReference type="Gene3D" id="3.90.550.10">
    <property type="entry name" value="Spore Coat Polysaccharide Biosynthesis Protein SpsA, Chain A"/>
    <property type="match status" value="1"/>
</dbReference>
<dbReference type="InterPro" id="IPR001173">
    <property type="entry name" value="Glyco_trans_2-like"/>
</dbReference>
<dbReference type="InterPro" id="IPR029044">
    <property type="entry name" value="Nucleotide-diphossugar_trans"/>
</dbReference>
<organism evidence="3 4">
    <name type="scientific">Candidatus Nomurabacteria bacterium RIFCSPHIGHO2_02_FULL_42_19</name>
    <dbReference type="NCBI Taxonomy" id="1801756"/>
    <lineage>
        <taxon>Bacteria</taxon>
        <taxon>Candidatus Nomuraibacteriota</taxon>
    </lineage>
</organism>
<dbReference type="STRING" id="1801756.A3C67_03535"/>
<evidence type="ECO:0000313" key="3">
    <source>
        <dbReference type="EMBL" id="OGI75911.1"/>
    </source>
</evidence>
<comment type="caution">
    <text evidence="3">The sequence shown here is derived from an EMBL/GenBank/DDBJ whole genome shotgun (WGS) entry which is preliminary data.</text>
</comment>
<keyword evidence="1" id="KW-1133">Transmembrane helix</keyword>
<dbReference type="AlphaFoldDB" id="A0A1F6W1Y6"/>
<evidence type="ECO:0000259" key="2">
    <source>
        <dbReference type="Pfam" id="PF00535"/>
    </source>
</evidence>
<dbReference type="PANTHER" id="PTHR22916:SF3">
    <property type="entry name" value="UDP-GLCNAC:BETAGAL BETA-1,3-N-ACETYLGLUCOSAMINYLTRANSFERASE-LIKE PROTEIN 1"/>
    <property type="match status" value="1"/>
</dbReference>
<dbReference type="SUPFAM" id="SSF53448">
    <property type="entry name" value="Nucleotide-diphospho-sugar transferases"/>
    <property type="match status" value="1"/>
</dbReference>
<evidence type="ECO:0000256" key="1">
    <source>
        <dbReference type="SAM" id="Phobius"/>
    </source>
</evidence>
<sequence length="272" mass="31589">MKTPLVSVIMPAYNGAKWIEKAILSVLVQSFADFEFIILNDDSSDNTEEIITAFTKYDKRIKYIKNERNLGVQKTRNIALDISLGEYIAEIDQDDEWIDKDKLKKQVEFLIKNSDYVLIGTGVIVVDEGGSEIARYFMPETDLEIRKKILRANCFIHSSVLYKTKSVKEIGGYTVTKMSEDHDLWLRLGRIGKFTNLQEYAVQYCFSVGGYNSQDKFLRLKQNLLFAQEHKDFYPNYLFAIILGWTKICFYPIFNLMPARLKGIFLKLHKKI</sequence>
<dbReference type="EMBL" id="MFUG01000014">
    <property type="protein sequence ID" value="OGI75911.1"/>
    <property type="molecule type" value="Genomic_DNA"/>
</dbReference>
<dbReference type="GO" id="GO:0016758">
    <property type="term" value="F:hexosyltransferase activity"/>
    <property type="evidence" value="ECO:0007669"/>
    <property type="project" value="UniProtKB-ARBA"/>
</dbReference>
<feature type="transmembrane region" description="Helical" evidence="1">
    <location>
        <begin position="237"/>
        <end position="257"/>
    </location>
</feature>
<gene>
    <name evidence="3" type="ORF">A3C67_03535</name>
</gene>
<keyword evidence="1" id="KW-0472">Membrane</keyword>
<dbReference type="Pfam" id="PF00535">
    <property type="entry name" value="Glycos_transf_2"/>
    <property type="match status" value="1"/>
</dbReference>
<dbReference type="PANTHER" id="PTHR22916">
    <property type="entry name" value="GLYCOSYLTRANSFERASE"/>
    <property type="match status" value="1"/>
</dbReference>
<name>A0A1F6W1Y6_9BACT</name>
<keyword evidence="1" id="KW-0812">Transmembrane</keyword>
<protein>
    <recommendedName>
        <fullName evidence="2">Glycosyltransferase 2-like domain-containing protein</fullName>
    </recommendedName>
</protein>
<feature type="domain" description="Glycosyltransferase 2-like" evidence="2">
    <location>
        <begin position="7"/>
        <end position="170"/>
    </location>
</feature>
<evidence type="ECO:0000313" key="4">
    <source>
        <dbReference type="Proteomes" id="UP000179275"/>
    </source>
</evidence>
<accession>A0A1F6W1Y6</accession>
<proteinExistence type="predicted"/>
<reference evidence="3 4" key="1">
    <citation type="journal article" date="2016" name="Nat. Commun.">
        <title>Thousands of microbial genomes shed light on interconnected biogeochemical processes in an aquifer system.</title>
        <authorList>
            <person name="Anantharaman K."/>
            <person name="Brown C.T."/>
            <person name="Hug L.A."/>
            <person name="Sharon I."/>
            <person name="Castelle C.J."/>
            <person name="Probst A.J."/>
            <person name="Thomas B.C."/>
            <person name="Singh A."/>
            <person name="Wilkins M.J."/>
            <person name="Karaoz U."/>
            <person name="Brodie E.L."/>
            <person name="Williams K.H."/>
            <person name="Hubbard S.S."/>
            <person name="Banfield J.F."/>
        </authorList>
    </citation>
    <scope>NUCLEOTIDE SEQUENCE [LARGE SCALE GENOMIC DNA]</scope>
</reference>